<accession>A0A517QTT4</accession>
<evidence type="ECO:0000313" key="2">
    <source>
        <dbReference type="EMBL" id="QDT35041.1"/>
    </source>
</evidence>
<dbReference type="OrthoDB" id="276786at2"/>
<keyword evidence="3" id="KW-1185">Reference proteome</keyword>
<feature type="compositionally biased region" description="Basic and acidic residues" evidence="1">
    <location>
        <begin position="293"/>
        <end position="321"/>
    </location>
</feature>
<name>A0A517QTT4_9PLAN</name>
<dbReference type="KEGG" id="tpol:Mal48_43150"/>
<feature type="region of interest" description="Disordered" evidence="1">
    <location>
        <begin position="260"/>
        <end position="324"/>
    </location>
</feature>
<dbReference type="AlphaFoldDB" id="A0A517QTT4"/>
<evidence type="ECO:0000256" key="1">
    <source>
        <dbReference type="SAM" id="MobiDB-lite"/>
    </source>
</evidence>
<dbReference type="Proteomes" id="UP000315724">
    <property type="component" value="Chromosome"/>
</dbReference>
<protein>
    <submittedName>
        <fullName evidence="2">Uncharacterized protein</fullName>
    </submittedName>
</protein>
<proteinExistence type="predicted"/>
<organism evidence="2 3">
    <name type="scientific">Thalassoglobus polymorphus</name>
    <dbReference type="NCBI Taxonomy" id="2527994"/>
    <lineage>
        <taxon>Bacteria</taxon>
        <taxon>Pseudomonadati</taxon>
        <taxon>Planctomycetota</taxon>
        <taxon>Planctomycetia</taxon>
        <taxon>Planctomycetales</taxon>
        <taxon>Planctomycetaceae</taxon>
        <taxon>Thalassoglobus</taxon>
    </lineage>
</organism>
<gene>
    <name evidence="2" type="ORF">Mal48_43150</name>
</gene>
<evidence type="ECO:0000313" key="3">
    <source>
        <dbReference type="Proteomes" id="UP000315724"/>
    </source>
</evidence>
<dbReference type="RefSeq" id="WP_145203941.1">
    <property type="nucleotide sequence ID" value="NZ_CP036267.1"/>
</dbReference>
<reference evidence="2 3" key="1">
    <citation type="submission" date="2019-02" db="EMBL/GenBank/DDBJ databases">
        <title>Deep-cultivation of Planctomycetes and their phenomic and genomic characterization uncovers novel biology.</title>
        <authorList>
            <person name="Wiegand S."/>
            <person name="Jogler M."/>
            <person name="Boedeker C."/>
            <person name="Pinto D."/>
            <person name="Vollmers J."/>
            <person name="Rivas-Marin E."/>
            <person name="Kohn T."/>
            <person name="Peeters S.H."/>
            <person name="Heuer A."/>
            <person name="Rast P."/>
            <person name="Oberbeckmann S."/>
            <person name="Bunk B."/>
            <person name="Jeske O."/>
            <person name="Meyerdierks A."/>
            <person name="Storesund J.E."/>
            <person name="Kallscheuer N."/>
            <person name="Luecker S."/>
            <person name="Lage O.M."/>
            <person name="Pohl T."/>
            <person name="Merkel B.J."/>
            <person name="Hornburger P."/>
            <person name="Mueller R.-W."/>
            <person name="Bruemmer F."/>
            <person name="Labrenz M."/>
            <person name="Spormann A.M."/>
            <person name="Op den Camp H."/>
            <person name="Overmann J."/>
            <person name="Amann R."/>
            <person name="Jetten M.S.M."/>
            <person name="Mascher T."/>
            <person name="Medema M.H."/>
            <person name="Devos D.P."/>
            <person name="Kaster A.-K."/>
            <person name="Ovreas L."/>
            <person name="Rohde M."/>
            <person name="Galperin M.Y."/>
            <person name="Jogler C."/>
        </authorList>
    </citation>
    <scope>NUCLEOTIDE SEQUENCE [LARGE SCALE GENOMIC DNA]</scope>
    <source>
        <strain evidence="2 3">Mal48</strain>
    </source>
</reference>
<sequence>MRSTLPITSLMITLVVAGGRSDSLFANEEVYSAPSQEELRLSVEEWLAFKGLGQSPVVDAVEPFLKFESDPQAEELFDALMRTLYLADDDVRALVDQCRDLRYGPEVLQLKAPTAERTATEPLLGHNVKYFLARHLSMLTAYNEAAELFHTIDPSYVVDPAGCLFYQSVCEHHLLMREDGLESLDALLNRTENLPIRYQKLGELMLQDLEGVKEKSLGEVARQMKDVQRRLDLSKTDEGVQEVENKIVETLDELIKKLEEQQQQAQAGGSGGGSSAPDQGASDTYLGGIKGEGLTDKKDIGNKDNWGDLPPKAREAAKNMLDRQFPSHYRQAVEEYLKKLADRPAPK</sequence>
<dbReference type="EMBL" id="CP036267">
    <property type="protein sequence ID" value="QDT35041.1"/>
    <property type="molecule type" value="Genomic_DNA"/>
</dbReference>